<accession>A0A2Z3HXJ6</accession>
<dbReference type="AlphaFoldDB" id="A0A2Z3HXJ6"/>
<dbReference type="Proteomes" id="UP000247763">
    <property type="component" value="Chromosome"/>
</dbReference>
<keyword evidence="2" id="KW-1185">Reference proteome</keyword>
<proteinExistence type="predicted"/>
<dbReference type="OrthoDB" id="5145750at2"/>
<dbReference type="RefSeq" id="WP_110450547.1">
    <property type="nucleotide sequence ID" value="NZ_CP029479.1"/>
</dbReference>
<sequence>MSADGNWKITINTPMGAQEVNASITTSGDTFTGKTTGRMGDQDISGKVDGDKLVWSSAITSPMPMTLEFEATVSGDSLSGNVKLGAFGNASLSGVRV</sequence>
<evidence type="ECO:0000313" key="2">
    <source>
        <dbReference type="Proteomes" id="UP000247763"/>
    </source>
</evidence>
<name>A0A2Z3HXJ6_9CAUL</name>
<evidence type="ECO:0000313" key="1">
    <source>
        <dbReference type="EMBL" id="AWM77980.1"/>
    </source>
</evidence>
<dbReference type="KEGG" id="phb:HYN04_09550"/>
<protein>
    <submittedName>
        <fullName evidence="1">Uncharacterized protein</fullName>
    </submittedName>
</protein>
<reference evidence="2" key="1">
    <citation type="submission" date="2018-05" db="EMBL/GenBank/DDBJ databases">
        <title>Genome sequencing of Phenylobacterium sp. HYN0004.</title>
        <authorList>
            <person name="Yi H."/>
            <person name="Baek C."/>
        </authorList>
    </citation>
    <scope>NUCLEOTIDE SEQUENCE [LARGE SCALE GENOMIC DNA]</scope>
    <source>
        <strain evidence="2">HYN0004</strain>
    </source>
</reference>
<organism evidence="1 2">
    <name type="scientific">Phenylobacterium parvum</name>
    <dbReference type="NCBI Taxonomy" id="2201350"/>
    <lineage>
        <taxon>Bacteria</taxon>
        <taxon>Pseudomonadati</taxon>
        <taxon>Pseudomonadota</taxon>
        <taxon>Alphaproteobacteria</taxon>
        <taxon>Caulobacterales</taxon>
        <taxon>Caulobacteraceae</taxon>
        <taxon>Phenylobacterium</taxon>
    </lineage>
</organism>
<gene>
    <name evidence="1" type="ORF">HYN04_09550</name>
</gene>
<dbReference type="EMBL" id="CP029479">
    <property type="protein sequence ID" value="AWM77980.1"/>
    <property type="molecule type" value="Genomic_DNA"/>
</dbReference>